<dbReference type="InterPro" id="IPR040198">
    <property type="entry name" value="Fido_containing"/>
</dbReference>
<dbReference type="Gene3D" id="1.10.3290.10">
    <property type="entry name" value="Fido-like domain"/>
    <property type="match status" value="1"/>
</dbReference>
<evidence type="ECO:0000256" key="3">
    <source>
        <dbReference type="PIRSR" id="PIRSR640198-3"/>
    </source>
</evidence>
<feature type="site" description="Important for autoinhibition of adenylyltransferase activity" evidence="3">
    <location>
        <position position="35"/>
    </location>
</feature>
<dbReference type="Pfam" id="PF02661">
    <property type="entry name" value="Fic"/>
    <property type="match status" value="1"/>
</dbReference>
<dbReference type="RefSeq" id="WP_000364299.1">
    <property type="nucleotide sequence ID" value="NZ_ALSF01000012.1"/>
</dbReference>
<feature type="region of interest" description="Disordered" evidence="4">
    <location>
        <begin position="245"/>
        <end position="274"/>
    </location>
</feature>
<keyword evidence="2" id="KW-0547">Nucleotide-binding</keyword>
<protein>
    <submittedName>
        <fullName evidence="6">Cell filamentation protein Fic</fullName>
    </submittedName>
</protein>
<reference evidence="6 7" key="1">
    <citation type="submission" date="2012-07" db="EMBL/GenBank/DDBJ databases">
        <authorList>
            <person name="Moroni P."/>
            <person name="Richards V.P."/>
            <person name="Durkin S.A.S."/>
            <person name="Kim M."/>
            <person name="Pavinski Bitar P.D."/>
            <person name="Stanhope M.J."/>
            <person name="Town C.D."/>
            <person name="Zadoks R.N."/>
            <person name="Venter J.C."/>
        </authorList>
    </citation>
    <scope>NUCLEOTIDE SEQUENCE [LARGE SCALE GENOMIC DNA]</scope>
    <source>
        <strain evidence="6 7">MRI Z1-216</strain>
    </source>
</reference>
<dbReference type="PANTHER" id="PTHR13504">
    <property type="entry name" value="FIDO DOMAIN-CONTAINING PROTEIN DDB_G0283145"/>
    <property type="match status" value="1"/>
</dbReference>
<dbReference type="AlphaFoldDB" id="A0AAD2WY65"/>
<evidence type="ECO:0000259" key="5">
    <source>
        <dbReference type="PROSITE" id="PS51459"/>
    </source>
</evidence>
<dbReference type="InterPro" id="IPR036597">
    <property type="entry name" value="Fido-like_dom_sf"/>
</dbReference>
<dbReference type="GO" id="GO:0005524">
    <property type="term" value="F:ATP binding"/>
    <property type="evidence" value="ECO:0007669"/>
    <property type="project" value="UniProtKB-KW"/>
</dbReference>
<dbReference type="Proteomes" id="UP000015176">
    <property type="component" value="Unassembled WGS sequence"/>
</dbReference>
<dbReference type="PANTHER" id="PTHR13504:SF38">
    <property type="entry name" value="FIDO DOMAIN-CONTAINING PROTEIN"/>
    <property type="match status" value="1"/>
</dbReference>
<dbReference type="PROSITE" id="PS51459">
    <property type="entry name" value="FIDO"/>
    <property type="match status" value="1"/>
</dbReference>
<keyword evidence="2" id="KW-0067">ATP-binding</keyword>
<feature type="compositionally biased region" description="Basic and acidic residues" evidence="4">
    <location>
        <begin position="245"/>
        <end position="263"/>
    </location>
</feature>
<name>A0AAD2WY65_STRAG</name>
<evidence type="ECO:0000313" key="6">
    <source>
        <dbReference type="EMBL" id="EPU43216.1"/>
    </source>
</evidence>
<dbReference type="SUPFAM" id="SSF140931">
    <property type="entry name" value="Fic-like"/>
    <property type="match status" value="1"/>
</dbReference>
<feature type="domain" description="Fido" evidence="5">
    <location>
        <begin position="87"/>
        <end position="225"/>
    </location>
</feature>
<comment type="caution">
    <text evidence="6">The sequence shown here is derived from an EMBL/GenBank/DDBJ whole genome shotgun (WGS) entry which is preliminary data.</text>
</comment>
<proteinExistence type="predicted"/>
<feature type="binding site" evidence="2">
    <location>
        <begin position="203"/>
        <end position="204"/>
    </location>
    <ligand>
        <name>ATP</name>
        <dbReference type="ChEBI" id="CHEBI:30616"/>
    </ligand>
</feature>
<sequence length="274" mass="31765">MDLITRLKVERDGRVHGGIYDITQKRFAFNSNKIEGSRLTEEQTSFIYETKTIANIGGTGIKIDDIVETTNHFKCFDYIINTFDEQLTEDYVKKLHRILKSGTSSEYNEYAPVGRYKVFENEVGQIATAAVDQVEEEMYSLLLGYNFKKEKDLAYLASFHARFEQIHPFADGNGRVGRLLLYKECLKEGITPFIVDDTRKAIYYSALEQFQVYDNHQPLIDYFASEQNFYANYLKNKGFEGKINDEKDRDMIKKQSKKIDNSSKKQTKHKGLSL</sequence>
<feature type="compositionally biased region" description="Basic residues" evidence="4">
    <location>
        <begin position="265"/>
        <end position="274"/>
    </location>
</feature>
<feature type="binding site" evidence="2">
    <location>
        <begin position="171"/>
        <end position="178"/>
    </location>
    <ligand>
        <name>ATP</name>
        <dbReference type="ChEBI" id="CHEBI:30616"/>
    </ligand>
</feature>
<evidence type="ECO:0000256" key="1">
    <source>
        <dbReference type="PIRSR" id="PIRSR640198-1"/>
    </source>
</evidence>
<accession>A0AAD2WY65</accession>
<dbReference type="InterPro" id="IPR003812">
    <property type="entry name" value="Fido"/>
</dbReference>
<feature type="active site" evidence="1">
    <location>
        <position position="167"/>
    </location>
</feature>
<evidence type="ECO:0000256" key="4">
    <source>
        <dbReference type="SAM" id="MobiDB-lite"/>
    </source>
</evidence>
<dbReference type="EMBL" id="ALSF01000012">
    <property type="protein sequence ID" value="EPU43216.1"/>
    <property type="molecule type" value="Genomic_DNA"/>
</dbReference>
<evidence type="ECO:0000256" key="2">
    <source>
        <dbReference type="PIRSR" id="PIRSR640198-2"/>
    </source>
</evidence>
<evidence type="ECO:0000313" key="7">
    <source>
        <dbReference type="Proteomes" id="UP000015176"/>
    </source>
</evidence>
<gene>
    <name evidence="6" type="ORF">SAG0164_11770</name>
</gene>
<organism evidence="6 7">
    <name type="scientific">Streptococcus agalactiae MRI Z1-216</name>
    <dbReference type="NCBI Taxonomy" id="1154879"/>
    <lineage>
        <taxon>Bacteria</taxon>
        <taxon>Bacillati</taxon>
        <taxon>Bacillota</taxon>
        <taxon>Bacilli</taxon>
        <taxon>Lactobacillales</taxon>
        <taxon>Streptococcaceae</taxon>
        <taxon>Streptococcus</taxon>
    </lineage>
</organism>